<keyword evidence="3" id="KW-1185">Reference proteome</keyword>
<dbReference type="AlphaFoldDB" id="A0A2G2VRQ9"/>
<reference evidence="2 3" key="1">
    <citation type="journal article" date="2017" name="Genome Biol.">
        <title>New reference genome sequences of hot pepper reveal the massive evolution of plant disease-resistance genes by retroduplication.</title>
        <authorList>
            <person name="Kim S."/>
            <person name="Park J."/>
            <person name="Yeom S.I."/>
            <person name="Kim Y.M."/>
            <person name="Seo E."/>
            <person name="Kim K.T."/>
            <person name="Kim M.S."/>
            <person name="Lee J.M."/>
            <person name="Cheong K."/>
            <person name="Shin H.S."/>
            <person name="Kim S.B."/>
            <person name="Han K."/>
            <person name="Lee J."/>
            <person name="Park M."/>
            <person name="Lee H.A."/>
            <person name="Lee H.Y."/>
            <person name="Lee Y."/>
            <person name="Oh S."/>
            <person name="Lee J.H."/>
            <person name="Choi E."/>
            <person name="Choi E."/>
            <person name="Lee S.E."/>
            <person name="Jeon J."/>
            <person name="Kim H."/>
            <person name="Choi G."/>
            <person name="Song H."/>
            <person name="Lee J."/>
            <person name="Lee S.C."/>
            <person name="Kwon J.K."/>
            <person name="Lee H.Y."/>
            <person name="Koo N."/>
            <person name="Hong Y."/>
            <person name="Kim R.W."/>
            <person name="Kang W.H."/>
            <person name="Huh J.H."/>
            <person name="Kang B.C."/>
            <person name="Yang T.J."/>
            <person name="Lee Y.H."/>
            <person name="Bennetzen J.L."/>
            <person name="Choi D."/>
        </authorList>
    </citation>
    <scope>NUCLEOTIDE SEQUENCE [LARGE SCALE GENOMIC DNA]</scope>
    <source>
        <strain evidence="3">cv. PBC81</strain>
    </source>
</reference>
<organism evidence="2 3">
    <name type="scientific">Capsicum baccatum</name>
    <name type="common">Peruvian pepper</name>
    <dbReference type="NCBI Taxonomy" id="33114"/>
    <lineage>
        <taxon>Eukaryota</taxon>
        <taxon>Viridiplantae</taxon>
        <taxon>Streptophyta</taxon>
        <taxon>Embryophyta</taxon>
        <taxon>Tracheophyta</taxon>
        <taxon>Spermatophyta</taxon>
        <taxon>Magnoliopsida</taxon>
        <taxon>eudicotyledons</taxon>
        <taxon>Gunneridae</taxon>
        <taxon>Pentapetalae</taxon>
        <taxon>asterids</taxon>
        <taxon>lamiids</taxon>
        <taxon>Solanales</taxon>
        <taxon>Solanaceae</taxon>
        <taxon>Solanoideae</taxon>
        <taxon>Capsiceae</taxon>
        <taxon>Capsicum</taxon>
    </lineage>
</organism>
<dbReference type="Proteomes" id="UP000224567">
    <property type="component" value="Unassembled WGS sequence"/>
</dbReference>
<dbReference type="OrthoDB" id="1731476at2759"/>
<name>A0A2G2VRQ9_CAPBA</name>
<reference evidence="3" key="2">
    <citation type="journal article" date="2017" name="J. Anim. Genet.">
        <title>Multiple reference genome sequences of hot pepper reveal the massive evolution of plant disease resistance genes by retroduplication.</title>
        <authorList>
            <person name="Kim S."/>
            <person name="Park J."/>
            <person name="Yeom S.-I."/>
            <person name="Kim Y.-M."/>
            <person name="Seo E."/>
            <person name="Kim K.-T."/>
            <person name="Kim M.-S."/>
            <person name="Lee J.M."/>
            <person name="Cheong K."/>
            <person name="Shin H.-S."/>
            <person name="Kim S.-B."/>
            <person name="Han K."/>
            <person name="Lee J."/>
            <person name="Park M."/>
            <person name="Lee H.-A."/>
            <person name="Lee H.-Y."/>
            <person name="Lee Y."/>
            <person name="Oh S."/>
            <person name="Lee J.H."/>
            <person name="Choi E."/>
            <person name="Choi E."/>
            <person name="Lee S.E."/>
            <person name="Jeon J."/>
            <person name="Kim H."/>
            <person name="Choi G."/>
            <person name="Song H."/>
            <person name="Lee J."/>
            <person name="Lee S.-C."/>
            <person name="Kwon J.-K."/>
            <person name="Lee H.-Y."/>
            <person name="Koo N."/>
            <person name="Hong Y."/>
            <person name="Kim R.W."/>
            <person name="Kang W.-H."/>
            <person name="Huh J.H."/>
            <person name="Kang B.-C."/>
            <person name="Yang T.-J."/>
            <person name="Lee Y.-H."/>
            <person name="Bennetzen J.L."/>
            <person name="Choi D."/>
        </authorList>
    </citation>
    <scope>NUCLEOTIDE SEQUENCE [LARGE SCALE GENOMIC DNA]</scope>
    <source>
        <strain evidence="3">cv. PBC81</strain>
    </source>
</reference>
<sequence length="205" mass="21723">MPAGTGTSSRTPPQYIFNLKTCFHTVLNSLPKYESSHVFQTKKKRQQKRENEEIAKRHKLQHPQQHSRLPPIQQPGHSQHWGGPNHQMSNSQPAISAGAGHQYGKPRGPGGSNRYPSGGNPGGGYYQDRGAQGGGYRSGAYPPQGRAPPYPGSGVASSGPRGPTGGYGAPPNYSQSGQYGGSGAGRGSNQMNETVTSNMVGSNRV</sequence>
<evidence type="ECO:0000313" key="3">
    <source>
        <dbReference type="Proteomes" id="UP000224567"/>
    </source>
</evidence>
<keyword evidence="2" id="KW-0418">Kinase</keyword>
<dbReference type="STRING" id="33114.A0A2G2VRQ9"/>
<evidence type="ECO:0000256" key="1">
    <source>
        <dbReference type="SAM" id="MobiDB-lite"/>
    </source>
</evidence>
<feature type="region of interest" description="Disordered" evidence="1">
    <location>
        <begin position="36"/>
        <end position="205"/>
    </location>
</feature>
<accession>A0A2G2VRQ9</accession>
<comment type="caution">
    <text evidence="2">The sequence shown here is derived from an EMBL/GenBank/DDBJ whole genome shotgun (WGS) entry which is preliminary data.</text>
</comment>
<dbReference type="EMBL" id="MLFT02000010">
    <property type="protein sequence ID" value="PHT35660.1"/>
    <property type="molecule type" value="Genomic_DNA"/>
</dbReference>
<evidence type="ECO:0000313" key="2">
    <source>
        <dbReference type="EMBL" id="PHT35660.1"/>
    </source>
</evidence>
<keyword evidence="2" id="KW-0808">Transferase</keyword>
<protein>
    <submittedName>
        <fullName evidence="2">Cyclin-dependent kinase C-2</fullName>
    </submittedName>
</protein>
<dbReference type="GO" id="GO:0016301">
    <property type="term" value="F:kinase activity"/>
    <property type="evidence" value="ECO:0007669"/>
    <property type="project" value="UniProtKB-KW"/>
</dbReference>
<feature type="compositionally biased region" description="Polar residues" evidence="1">
    <location>
        <begin position="189"/>
        <end position="205"/>
    </location>
</feature>
<feature type="compositionally biased region" description="Gly residues" evidence="1">
    <location>
        <begin position="119"/>
        <end position="137"/>
    </location>
</feature>
<gene>
    <name evidence="2" type="ORF">CQW23_23360</name>
</gene>
<proteinExistence type="predicted"/>